<keyword evidence="5 11" id="KW-0418">Kinase</keyword>
<keyword evidence="9" id="KW-0812">Transmembrane</keyword>
<dbReference type="RefSeq" id="WP_146296072.1">
    <property type="nucleotide sequence ID" value="NZ_CP042326.1"/>
</dbReference>
<keyword evidence="9" id="KW-0472">Membrane</keyword>
<proteinExistence type="predicted"/>
<name>A0A5B8NN92_9CHRO</name>
<dbReference type="SMART" id="SM00220">
    <property type="entry name" value="S_TKc"/>
    <property type="match status" value="1"/>
</dbReference>
<feature type="transmembrane region" description="Helical" evidence="9">
    <location>
        <begin position="533"/>
        <end position="552"/>
    </location>
</feature>
<feature type="transmembrane region" description="Helical" evidence="9">
    <location>
        <begin position="436"/>
        <end position="456"/>
    </location>
</feature>
<dbReference type="GO" id="GO:0004674">
    <property type="term" value="F:protein serine/threonine kinase activity"/>
    <property type="evidence" value="ECO:0007669"/>
    <property type="project" value="UniProtKB-KW"/>
</dbReference>
<keyword evidence="4" id="KW-0547">Nucleotide-binding</keyword>
<keyword evidence="12" id="KW-1185">Reference proteome</keyword>
<dbReference type="EC" id="2.7.11.1" evidence="1"/>
<feature type="transmembrane region" description="Helical" evidence="9">
    <location>
        <begin position="396"/>
        <end position="415"/>
    </location>
</feature>
<evidence type="ECO:0000313" key="11">
    <source>
        <dbReference type="EMBL" id="QDZ40376.1"/>
    </source>
</evidence>
<gene>
    <name evidence="11" type="ORF">FRE64_10670</name>
</gene>
<dbReference type="Proteomes" id="UP000318453">
    <property type="component" value="Chromosome"/>
</dbReference>
<feature type="domain" description="Protein kinase" evidence="10">
    <location>
        <begin position="12"/>
        <end position="264"/>
    </location>
</feature>
<dbReference type="SUPFAM" id="SSF56112">
    <property type="entry name" value="Protein kinase-like (PK-like)"/>
    <property type="match status" value="1"/>
</dbReference>
<dbReference type="KEGG" id="enn:FRE64_10670"/>
<sequence length="629" mass="70859">MAISSDFSAHNYQILEQLGVNKEGGRLTYKALNIQSQQTVVIKQFKFVSSDSDWSAYQAVEREADFLKSLNHPQIPKYLDYFESEEGICLVQEYKSAPNLSQRQRFDFTQIKKITLSILEVLVYLQQQASPIIHRDIKPENILIDDDLNTYLVDFGLAKIYSQDSSSTVSGTIGFMPPEQFFNKPLSTASDLYSLGITLISLILRKESHQVSDFIDSQFQVDLSAIAPKVTPQFQTWLEKMVALDKEQRFPDAETALKALQPIILKKPKEIELNHCEIYLQASHREDIIEKELSLAQLIPEEVLEGKWEVAPHSSDPPHTPQKHAWIEIQPKTFSNQEEREVPCYLRVDTSKLKSNQEYERKLLLHTNAYSETYVIPLRVKTAPLAIPLSPFPSSGLGIILVSMGVISALTYSFSDILLGHFQQIRTFIFSIVSDFRYTSITDVIIFIGVLLGILFGVSFGEEEKKESKKFSLTEAFFGTVFLALCYGAIAGSVSVLAEVIWKQFIISVSLPSLYSLVSFGFFNAYVSTDATLIAATITFILKGFYNFYFSLKKAGLNSFFATLFLIASVSLGILAGIEIVTPTTVESLSFIMASISGGYLISAMLYLPLMRLQKKRQLKKQEINLIQP</sequence>
<protein>
    <recommendedName>
        <fullName evidence="1">non-specific serine/threonine protein kinase</fullName>
        <ecNumber evidence="1">2.7.11.1</ecNumber>
    </recommendedName>
</protein>
<accession>A0A5B8NN92</accession>
<evidence type="ECO:0000256" key="3">
    <source>
        <dbReference type="ARBA" id="ARBA00022679"/>
    </source>
</evidence>
<keyword evidence="2" id="KW-0723">Serine/threonine-protein kinase</keyword>
<dbReference type="EMBL" id="CP042326">
    <property type="protein sequence ID" value="QDZ40376.1"/>
    <property type="molecule type" value="Genomic_DNA"/>
</dbReference>
<dbReference type="Pfam" id="PF00069">
    <property type="entry name" value="Pkinase"/>
    <property type="match status" value="1"/>
</dbReference>
<evidence type="ECO:0000256" key="4">
    <source>
        <dbReference type="ARBA" id="ARBA00022741"/>
    </source>
</evidence>
<dbReference type="InterPro" id="IPR011009">
    <property type="entry name" value="Kinase-like_dom_sf"/>
</dbReference>
<feature type="transmembrane region" description="Helical" evidence="9">
    <location>
        <begin position="505"/>
        <end position="527"/>
    </location>
</feature>
<dbReference type="AlphaFoldDB" id="A0A5B8NN92"/>
<evidence type="ECO:0000256" key="2">
    <source>
        <dbReference type="ARBA" id="ARBA00022527"/>
    </source>
</evidence>
<keyword evidence="3" id="KW-0808">Transferase</keyword>
<dbReference type="CDD" id="cd14014">
    <property type="entry name" value="STKc_PknB_like"/>
    <property type="match status" value="1"/>
</dbReference>
<evidence type="ECO:0000256" key="8">
    <source>
        <dbReference type="ARBA" id="ARBA00048679"/>
    </source>
</evidence>
<evidence type="ECO:0000256" key="5">
    <source>
        <dbReference type="ARBA" id="ARBA00022777"/>
    </source>
</evidence>
<evidence type="ECO:0000313" key="12">
    <source>
        <dbReference type="Proteomes" id="UP000318453"/>
    </source>
</evidence>
<evidence type="ECO:0000256" key="6">
    <source>
        <dbReference type="ARBA" id="ARBA00022840"/>
    </source>
</evidence>
<evidence type="ECO:0000256" key="9">
    <source>
        <dbReference type="SAM" id="Phobius"/>
    </source>
</evidence>
<dbReference type="InterPro" id="IPR008271">
    <property type="entry name" value="Ser/Thr_kinase_AS"/>
</dbReference>
<dbReference type="InterPro" id="IPR000719">
    <property type="entry name" value="Prot_kinase_dom"/>
</dbReference>
<dbReference type="GO" id="GO:0005524">
    <property type="term" value="F:ATP binding"/>
    <property type="evidence" value="ECO:0007669"/>
    <property type="project" value="UniProtKB-KW"/>
</dbReference>
<dbReference type="PANTHER" id="PTHR24363">
    <property type="entry name" value="SERINE/THREONINE PROTEIN KINASE"/>
    <property type="match status" value="1"/>
</dbReference>
<dbReference type="Gene3D" id="3.30.200.20">
    <property type="entry name" value="Phosphorylase Kinase, domain 1"/>
    <property type="match status" value="1"/>
</dbReference>
<dbReference type="PROSITE" id="PS00108">
    <property type="entry name" value="PROTEIN_KINASE_ST"/>
    <property type="match status" value="1"/>
</dbReference>
<feature type="transmembrane region" description="Helical" evidence="9">
    <location>
        <begin position="559"/>
        <end position="578"/>
    </location>
</feature>
<dbReference type="OrthoDB" id="502205at2"/>
<reference evidence="11" key="1">
    <citation type="submission" date="2019-08" db="EMBL/GenBank/DDBJ databases">
        <title>Carotenoids and Carotenoid Binding Proteins in the Halophilic Cyanobacterium Euhalothece sp. ZM00.</title>
        <authorList>
            <person name="Cho S.M."/>
            <person name="Song J.Y."/>
            <person name="Park Y.-I."/>
        </authorList>
    </citation>
    <scope>NUCLEOTIDE SEQUENCE [LARGE SCALE GENOMIC DNA]</scope>
    <source>
        <strain evidence="11">Z-M001</strain>
    </source>
</reference>
<evidence type="ECO:0000259" key="10">
    <source>
        <dbReference type="PROSITE" id="PS50011"/>
    </source>
</evidence>
<dbReference type="PANTHER" id="PTHR24363:SF0">
    <property type="entry name" value="SERINE_THREONINE KINASE LIKE DOMAIN CONTAINING 1"/>
    <property type="match status" value="1"/>
</dbReference>
<keyword evidence="9" id="KW-1133">Transmembrane helix</keyword>
<feature type="transmembrane region" description="Helical" evidence="9">
    <location>
        <begin position="476"/>
        <end position="498"/>
    </location>
</feature>
<evidence type="ECO:0000256" key="1">
    <source>
        <dbReference type="ARBA" id="ARBA00012513"/>
    </source>
</evidence>
<comment type="catalytic activity">
    <reaction evidence="8">
        <text>L-seryl-[protein] + ATP = O-phospho-L-seryl-[protein] + ADP + H(+)</text>
        <dbReference type="Rhea" id="RHEA:17989"/>
        <dbReference type="Rhea" id="RHEA-COMP:9863"/>
        <dbReference type="Rhea" id="RHEA-COMP:11604"/>
        <dbReference type="ChEBI" id="CHEBI:15378"/>
        <dbReference type="ChEBI" id="CHEBI:29999"/>
        <dbReference type="ChEBI" id="CHEBI:30616"/>
        <dbReference type="ChEBI" id="CHEBI:83421"/>
        <dbReference type="ChEBI" id="CHEBI:456216"/>
        <dbReference type="EC" id="2.7.11.1"/>
    </reaction>
</comment>
<evidence type="ECO:0000256" key="7">
    <source>
        <dbReference type="ARBA" id="ARBA00047899"/>
    </source>
</evidence>
<feature type="transmembrane region" description="Helical" evidence="9">
    <location>
        <begin position="590"/>
        <end position="610"/>
    </location>
</feature>
<comment type="catalytic activity">
    <reaction evidence="7">
        <text>L-threonyl-[protein] + ATP = O-phospho-L-threonyl-[protein] + ADP + H(+)</text>
        <dbReference type="Rhea" id="RHEA:46608"/>
        <dbReference type="Rhea" id="RHEA-COMP:11060"/>
        <dbReference type="Rhea" id="RHEA-COMP:11605"/>
        <dbReference type="ChEBI" id="CHEBI:15378"/>
        <dbReference type="ChEBI" id="CHEBI:30013"/>
        <dbReference type="ChEBI" id="CHEBI:30616"/>
        <dbReference type="ChEBI" id="CHEBI:61977"/>
        <dbReference type="ChEBI" id="CHEBI:456216"/>
        <dbReference type="EC" id="2.7.11.1"/>
    </reaction>
</comment>
<dbReference type="Gene3D" id="1.10.510.10">
    <property type="entry name" value="Transferase(Phosphotransferase) domain 1"/>
    <property type="match status" value="1"/>
</dbReference>
<organism evidence="11 12">
    <name type="scientific">Euhalothece natronophila Z-M001</name>
    <dbReference type="NCBI Taxonomy" id="522448"/>
    <lineage>
        <taxon>Bacteria</taxon>
        <taxon>Bacillati</taxon>
        <taxon>Cyanobacteriota</taxon>
        <taxon>Cyanophyceae</taxon>
        <taxon>Oscillatoriophycideae</taxon>
        <taxon>Chroococcales</taxon>
        <taxon>Halothecacae</taxon>
        <taxon>Halothece cluster</taxon>
        <taxon>Euhalothece</taxon>
    </lineage>
</organism>
<keyword evidence="6" id="KW-0067">ATP-binding</keyword>
<dbReference type="PROSITE" id="PS50011">
    <property type="entry name" value="PROTEIN_KINASE_DOM"/>
    <property type="match status" value="1"/>
</dbReference>